<comment type="caution">
    <text evidence="7">The sequence shown here is derived from an EMBL/GenBank/DDBJ whole genome shotgun (WGS) entry which is preliminary data.</text>
</comment>
<evidence type="ECO:0000256" key="2">
    <source>
        <dbReference type="ARBA" id="ARBA00023002"/>
    </source>
</evidence>
<dbReference type="InterPro" id="IPR001128">
    <property type="entry name" value="Cyt_P450"/>
</dbReference>
<dbReference type="Pfam" id="PF13966">
    <property type="entry name" value="zf-RVT"/>
    <property type="match status" value="1"/>
</dbReference>
<dbReference type="Pfam" id="PF00067">
    <property type="entry name" value="p450"/>
    <property type="match status" value="1"/>
</dbReference>
<organism evidence="7">
    <name type="scientific">Sesamum latifolium</name>
    <dbReference type="NCBI Taxonomy" id="2727402"/>
    <lineage>
        <taxon>Eukaryota</taxon>
        <taxon>Viridiplantae</taxon>
        <taxon>Streptophyta</taxon>
        <taxon>Embryophyta</taxon>
        <taxon>Tracheophyta</taxon>
        <taxon>Spermatophyta</taxon>
        <taxon>Magnoliopsida</taxon>
        <taxon>eudicotyledons</taxon>
        <taxon>Gunneridae</taxon>
        <taxon>Pentapetalae</taxon>
        <taxon>asterids</taxon>
        <taxon>lamiids</taxon>
        <taxon>Lamiales</taxon>
        <taxon>Pedaliaceae</taxon>
        <taxon>Sesamum</taxon>
    </lineage>
</organism>
<dbReference type="GO" id="GO:0016020">
    <property type="term" value="C:membrane"/>
    <property type="evidence" value="ECO:0007669"/>
    <property type="project" value="UniProtKB-SubCell"/>
</dbReference>
<accession>A0AAW2WXB2</accession>
<dbReference type="GO" id="GO:0004497">
    <property type="term" value="F:monooxygenase activity"/>
    <property type="evidence" value="ECO:0007669"/>
    <property type="project" value="UniProtKB-KW"/>
</dbReference>
<dbReference type="InterPro" id="IPR044730">
    <property type="entry name" value="RNase_H-like_dom_plant"/>
</dbReference>
<evidence type="ECO:0000259" key="6">
    <source>
        <dbReference type="Pfam" id="PF13966"/>
    </source>
</evidence>
<dbReference type="GO" id="GO:0005506">
    <property type="term" value="F:iron ion binding"/>
    <property type="evidence" value="ECO:0007669"/>
    <property type="project" value="InterPro"/>
</dbReference>
<dbReference type="InterPro" id="IPR036396">
    <property type="entry name" value="Cyt_P450_sf"/>
</dbReference>
<keyword evidence="3 4" id="KW-0408">Iron</keyword>
<dbReference type="CDD" id="cd06222">
    <property type="entry name" value="RNase_H_like"/>
    <property type="match status" value="1"/>
</dbReference>
<dbReference type="PRINTS" id="PR00463">
    <property type="entry name" value="EP450I"/>
</dbReference>
<dbReference type="SUPFAM" id="SSF48264">
    <property type="entry name" value="Cytochrome P450"/>
    <property type="match status" value="1"/>
</dbReference>
<gene>
    <name evidence="7" type="ORF">Slati_1735700</name>
</gene>
<dbReference type="InterPro" id="IPR002156">
    <property type="entry name" value="RNaseH_domain"/>
</dbReference>
<dbReference type="PANTHER" id="PTHR47951:SF7">
    <property type="entry name" value="FLAVONOID 3',5'-HYDROXYLASE-LIKE ISOFORM X1"/>
    <property type="match status" value="1"/>
</dbReference>
<comment type="subcellular location">
    <subcellularLocation>
        <location evidence="1">Membrane</location>
        <topology evidence="1">Single-pass membrane protein</topology>
    </subcellularLocation>
</comment>
<sequence length="408" mass="46898">MRLHPAVPLLIPRSPTQTSTVGGYTVPKRSMVFVNIAWIQRDPSIWDNPLEFNPERFLHDNKKCDYSGNSFYYLPFGSGRRICAGLPLAERMLMYLLASLLHSFEWKLPDGEAVDMSYTFGTFLRKSTPLLAIPIPSKIQMFAWKACLNAIPTEKNLEKRLGYSVSCCPYCGEQQEDMEHVLLKCPFARLCWCISNIRWEIVSAWHENTLEWMLRISKELDKYDFSLFLTICWMLWWTRNRRAAESINNGAEQVVKAAKSYLDEYLRHSRNIEVTLISRAPSRWQTPETGYIKLNYDGATFTENLDVGIGIIARDSTGICVGWLSKRFHLKAPPETVEALAAREAIQLGVRRAWKRIVLEGDCANLFHKLKQHGPDLPQLGQLHLISSIVFPLQKTLVYPLSVERQTK</sequence>
<keyword evidence="3 4" id="KW-0349">Heme</keyword>
<protein>
    <submittedName>
        <fullName evidence="7">Flavonoid 3',5'-hydroxylase</fullName>
    </submittedName>
</protein>
<keyword evidence="2 4" id="KW-0560">Oxidoreductase</keyword>
<dbReference type="InterPro" id="IPR017972">
    <property type="entry name" value="Cyt_P450_CS"/>
</dbReference>
<evidence type="ECO:0000259" key="5">
    <source>
        <dbReference type="Pfam" id="PF13456"/>
    </source>
</evidence>
<feature type="domain" description="Reverse transcriptase zinc-binding" evidence="6">
    <location>
        <begin position="134"/>
        <end position="192"/>
    </location>
</feature>
<comment type="similarity">
    <text evidence="4">Belongs to the cytochrome P450 family.</text>
</comment>
<reference evidence="7" key="2">
    <citation type="journal article" date="2024" name="Plant">
        <title>Genomic evolution and insights into agronomic trait innovations of Sesamum species.</title>
        <authorList>
            <person name="Miao H."/>
            <person name="Wang L."/>
            <person name="Qu L."/>
            <person name="Liu H."/>
            <person name="Sun Y."/>
            <person name="Le M."/>
            <person name="Wang Q."/>
            <person name="Wei S."/>
            <person name="Zheng Y."/>
            <person name="Lin W."/>
            <person name="Duan Y."/>
            <person name="Cao H."/>
            <person name="Xiong S."/>
            <person name="Wang X."/>
            <person name="Wei L."/>
            <person name="Li C."/>
            <person name="Ma Q."/>
            <person name="Ju M."/>
            <person name="Zhao R."/>
            <person name="Li G."/>
            <person name="Mu C."/>
            <person name="Tian Q."/>
            <person name="Mei H."/>
            <person name="Zhang T."/>
            <person name="Gao T."/>
            <person name="Zhang H."/>
        </authorList>
    </citation>
    <scope>NUCLEOTIDE SEQUENCE</scope>
    <source>
        <strain evidence="7">KEN1</strain>
    </source>
</reference>
<proteinExistence type="inferred from homology"/>
<name>A0AAW2WXB2_9LAMI</name>
<dbReference type="EMBL" id="JACGWN010000006">
    <property type="protein sequence ID" value="KAL0446078.1"/>
    <property type="molecule type" value="Genomic_DNA"/>
</dbReference>
<dbReference type="AlphaFoldDB" id="A0AAW2WXB2"/>
<keyword evidence="3 4" id="KW-0479">Metal-binding</keyword>
<dbReference type="GO" id="GO:0020037">
    <property type="term" value="F:heme binding"/>
    <property type="evidence" value="ECO:0007669"/>
    <property type="project" value="InterPro"/>
</dbReference>
<dbReference type="InterPro" id="IPR002401">
    <property type="entry name" value="Cyt_P450_E_grp-I"/>
</dbReference>
<dbReference type="Pfam" id="PF13456">
    <property type="entry name" value="RVT_3"/>
    <property type="match status" value="1"/>
</dbReference>
<feature type="binding site" description="axial binding residue" evidence="3">
    <location>
        <position position="83"/>
    </location>
    <ligand>
        <name>heme</name>
        <dbReference type="ChEBI" id="CHEBI:30413"/>
    </ligand>
    <ligandPart>
        <name>Fe</name>
        <dbReference type="ChEBI" id="CHEBI:18248"/>
    </ligandPart>
</feature>
<feature type="domain" description="RNase H type-1" evidence="5">
    <location>
        <begin position="295"/>
        <end position="384"/>
    </location>
</feature>
<dbReference type="PANTHER" id="PTHR47951">
    <property type="entry name" value="OS08G0547900 PROTEIN"/>
    <property type="match status" value="1"/>
</dbReference>
<evidence type="ECO:0000256" key="4">
    <source>
        <dbReference type="RuleBase" id="RU000461"/>
    </source>
</evidence>
<evidence type="ECO:0000256" key="1">
    <source>
        <dbReference type="ARBA" id="ARBA00004167"/>
    </source>
</evidence>
<dbReference type="Gene3D" id="1.10.630.10">
    <property type="entry name" value="Cytochrome P450"/>
    <property type="match status" value="1"/>
</dbReference>
<evidence type="ECO:0000256" key="3">
    <source>
        <dbReference type="PIRSR" id="PIRSR602401-1"/>
    </source>
</evidence>
<dbReference type="GO" id="GO:0004523">
    <property type="term" value="F:RNA-DNA hybrid ribonuclease activity"/>
    <property type="evidence" value="ECO:0007669"/>
    <property type="project" value="InterPro"/>
</dbReference>
<comment type="cofactor">
    <cofactor evidence="3">
        <name>heme</name>
        <dbReference type="ChEBI" id="CHEBI:30413"/>
    </cofactor>
</comment>
<dbReference type="PROSITE" id="PS00086">
    <property type="entry name" value="CYTOCHROME_P450"/>
    <property type="match status" value="1"/>
</dbReference>
<dbReference type="GO" id="GO:0003676">
    <property type="term" value="F:nucleic acid binding"/>
    <property type="evidence" value="ECO:0007669"/>
    <property type="project" value="InterPro"/>
</dbReference>
<reference evidence="7" key="1">
    <citation type="submission" date="2020-06" db="EMBL/GenBank/DDBJ databases">
        <authorList>
            <person name="Li T."/>
            <person name="Hu X."/>
            <person name="Zhang T."/>
            <person name="Song X."/>
            <person name="Zhang H."/>
            <person name="Dai N."/>
            <person name="Sheng W."/>
            <person name="Hou X."/>
            <person name="Wei L."/>
        </authorList>
    </citation>
    <scope>NUCLEOTIDE SEQUENCE</scope>
    <source>
        <strain evidence="7">KEN1</strain>
        <tissue evidence="7">Leaf</tissue>
    </source>
</reference>
<keyword evidence="4" id="KW-0503">Monooxygenase</keyword>
<dbReference type="GO" id="GO:0016705">
    <property type="term" value="F:oxidoreductase activity, acting on paired donors, with incorporation or reduction of molecular oxygen"/>
    <property type="evidence" value="ECO:0007669"/>
    <property type="project" value="InterPro"/>
</dbReference>
<dbReference type="InterPro" id="IPR026960">
    <property type="entry name" value="RVT-Znf"/>
</dbReference>
<evidence type="ECO:0000313" key="7">
    <source>
        <dbReference type="EMBL" id="KAL0446078.1"/>
    </source>
</evidence>